<organism evidence="2 3">
    <name type="scientific">Candidatus Treponema excrementipullorum</name>
    <dbReference type="NCBI Taxonomy" id="2838768"/>
    <lineage>
        <taxon>Bacteria</taxon>
        <taxon>Pseudomonadati</taxon>
        <taxon>Spirochaetota</taxon>
        <taxon>Spirochaetia</taxon>
        <taxon>Spirochaetales</taxon>
        <taxon>Treponemataceae</taxon>
        <taxon>Treponema</taxon>
    </lineage>
</organism>
<reference evidence="2" key="2">
    <citation type="submission" date="2021-04" db="EMBL/GenBank/DDBJ databases">
        <authorList>
            <person name="Gilroy R."/>
        </authorList>
    </citation>
    <scope>NUCLEOTIDE SEQUENCE</scope>
    <source>
        <strain evidence="2">Gambia15-2214</strain>
    </source>
</reference>
<evidence type="ECO:0000313" key="3">
    <source>
        <dbReference type="Proteomes" id="UP000823914"/>
    </source>
</evidence>
<feature type="coiled-coil region" evidence="1">
    <location>
        <begin position="154"/>
        <end position="181"/>
    </location>
</feature>
<dbReference type="Pfam" id="PF14335">
    <property type="entry name" value="DUF4391"/>
    <property type="match status" value="1"/>
</dbReference>
<comment type="caution">
    <text evidence="2">The sequence shown here is derived from an EMBL/GenBank/DDBJ whole genome shotgun (WGS) entry which is preliminary data.</text>
</comment>
<sequence length="205" mass="23833">MLGLPVATELHKQLPKKLIYERFSLNASEKNAIDRDISKITIVHEISPARVKIAEGKKVKAIFILLVHLKRKDFLEKTIICVSKIIPQNFVMILEYEDKACLGVYYKKLYLTSWQKTENLVLHLQGLDFDALWDNMIVQISGITIEQGNILDEQIVLYEQRKKLTKEIEKLEKRIQAENQPKKKFALVQELKQLQKEAECTNESI</sequence>
<dbReference type="InterPro" id="IPR025503">
    <property type="entry name" value="DUF4391"/>
</dbReference>
<dbReference type="AlphaFoldDB" id="A0A9E2L3K6"/>
<evidence type="ECO:0000313" key="2">
    <source>
        <dbReference type="EMBL" id="MBU3850386.1"/>
    </source>
</evidence>
<proteinExistence type="predicted"/>
<reference evidence="2" key="1">
    <citation type="journal article" date="2021" name="PeerJ">
        <title>Extensive microbial diversity within the chicken gut microbiome revealed by metagenomics and culture.</title>
        <authorList>
            <person name="Gilroy R."/>
            <person name="Ravi A."/>
            <person name="Getino M."/>
            <person name="Pursley I."/>
            <person name="Horton D.L."/>
            <person name="Alikhan N.F."/>
            <person name="Baker D."/>
            <person name="Gharbi K."/>
            <person name="Hall N."/>
            <person name="Watson M."/>
            <person name="Adriaenssens E.M."/>
            <person name="Foster-Nyarko E."/>
            <person name="Jarju S."/>
            <person name="Secka A."/>
            <person name="Antonio M."/>
            <person name="Oren A."/>
            <person name="Chaudhuri R.R."/>
            <person name="La Ragione R."/>
            <person name="Hildebrand F."/>
            <person name="Pallen M.J."/>
        </authorList>
    </citation>
    <scope>NUCLEOTIDE SEQUENCE</scope>
    <source>
        <strain evidence="2">Gambia15-2214</strain>
    </source>
</reference>
<gene>
    <name evidence="2" type="ORF">IAA16_07465</name>
</gene>
<keyword evidence="1" id="KW-0175">Coiled coil</keyword>
<name>A0A9E2L3K6_9SPIR</name>
<accession>A0A9E2L3K6</accession>
<protein>
    <submittedName>
        <fullName evidence="2">DUF4391 domain-containing protein</fullName>
    </submittedName>
</protein>
<evidence type="ECO:0000256" key="1">
    <source>
        <dbReference type="SAM" id="Coils"/>
    </source>
</evidence>
<dbReference type="EMBL" id="JAHLFV010000175">
    <property type="protein sequence ID" value="MBU3850386.1"/>
    <property type="molecule type" value="Genomic_DNA"/>
</dbReference>
<dbReference type="Proteomes" id="UP000823914">
    <property type="component" value="Unassembled WGS sequence"/>
</dbReference>